<feature type="region of interest" description="Disordered" evidence="1">
    <location>
        <begin position="35"/>
        <end position="55"/>
    </location>
</feature>
<dbReference type="RefSeq" id="XP_023464530.1">
    <property type="nucleotide sequence ID" value="XM_023611314.1"/>
</dbReference>
<protein>
    <submittedName>
        <fullName evidence="2">Uncharacterized protein</fullName>
    </submittedName>
</protein>
<keyword evidence="3" id="KW-1185">Reference proteome</keyword>
<dbReference type="Proteomes" id="UP000242254">
    <property type="component" value="Unassembled WGS sequence"/>
</dbReference>
<feature type="region of interest" description="Disordered" evidence="1">
    <location>
        <begin position="1"/>
        <end position="21"/>
    </location>
</feature>
<accession>A0A2G4SQ08</accession>
<dbReference type="EMBL" id="KZ303853">
    <property type="protein sequence ID" value="PHZ10822.1"/>
    <property type="molecule type" value="Genomic_DNA"/>
</dbReference>
<evidence type="ECO:0000256" key="1">
    <source>
        <dbReference type="SAM" id="MobiDB-lite"/>
    </source>
</evidence>
<dbReference type="AlphaFoldDB" id="A0A2G4SQ08"/>
<evidence type="ECO:0000313" key="3">
    <source>
        <dbReference type="Proteomes" id="UP000242254"/>
    </source>
</evidence>
<feature type="compositionally biased region" description="Polar residues" evidence="1">
    <location>
        <begin position="35"/>
        <end position="48"/>
    </location>
</feature>
<gene>
    <name evidence="2" type="ORF">RHIMIDRAFT_257910</name>
</gene>
<reference evidence="2 3" key="1">
    <citation type="journal article" date="2016" name="Proc. Natl. Acad. Sci. U.S.A.">
        <title>Lipid metabolic changes in an early divergent fungus govern the establishment of a mutualistic symbiosis with endobacteria.</title>
        <authorList>
            <person name="Lastovetsky O.A."/>
            <person name="Gaspar M.L."/>
            <person name="Mondo S.J."/>
            <person name="LaButti K.M."/>
            <person name="Sandor L."/>
            <person name="Grigoriev I.V."/>
            <person name="Henry S.A."/>
            <person name="Pawlowska T.E."/>
        </authorList>
    </citation>
    <scope>NUCLEOTIDE SEQUENCE [LARGE SCALE GENOMIC DNA]</scope>
    <source>
        <strain evidence="2 3">ATCC 52813</strain>
    </source>
</reference>
<organism evidence="2 3">
    <name type="scientific">Rhizopus microsporus ATCC 52813</name>
    <dbReference type="NCBI Taxonomy" id="1340429"/>
    <lineage>
        <taxon>Eukaryota</taxon>
        <taxon>Fungi</taxon>
        <taxon>Fungi incertae sedis</taxon>
        <taxon>Mucoromycota</taxon>
        <taxon>Mucoromycotina</taxon>
        <taxon>Mucoromycetes</taxon>
        <taxon>Mucorales</taxon>
        <taxon>Mucorineae</taxon>
        <taxon>Rhizopodaceae</taxon>
        <taxon>Rhizopus</taxon>
    </lineage>
</organism>
<sequence length="369" mass="41713">MKRYSTSSNSERPSKGAKFGIGTVAATQEANYSSTVDQEGASSFSSKPGLSKKAQQKIDKQNALLKFKTEQKALKEVKCPSCGLTTHAQSMSNLCPNKKAKVPVCSPDERVENFVIKTSLPNVCNNQQPVQHINDLADYTTKILFVGFLFANFIFIKLLDYGQAIPIIEQSLFTNTFAVMAGNGKRAPNYLKEYFTLFCELTTVDCDSLKSISYSSILSIAGKQYEVLVRNHIHETHERRSITYFLNMMSDNNSSNCCKELPVASRKALACFIYKQKQGSEPSWPSPVPCSNYYKEITESIASMWSKYQPDQCDSDTLYSKPHLFFKWFYFLSQEVQKKVFIMENVPSKVASKVYVYCKFRELPFTGVL</sequence>
<feature type="compositionally biased region" description="Polar residues" evidence="1">
    <location>
        <begin position="1"/>
        <end position="11"/>
    </location>
</feature>
<proteinExistence type="predicted"/>
<dbReference type="GeneID" id="35442304"/>
<name>A0A2G4SQ08_RHIZD</name>
<feature type="non-terminal residue" evidence="2">
    <location>
        <position position="369"/>
    </location>
</feature>
<evidence type="ECO:0000313" key="2">
    <source>
        <dbReference type="EMBL" id="PHZ10822.1"/>
    </source>
</evidence>